<proteinExistence type="predicted"/>
<keyword evidence="1" id="KW-0812">Transmembrane</keyword>
<keyword evidence="1" id="KW-1133">Transmembrane helix</keyword>
<dbReference type="Proteomes" id="UP001205566">
    <property type="component" value="Unassembled WGS sequence"/>
</dbReference>
<comment type="caution">
    <text evidence="2">The sequence shown here is derived from an EMBL/GenBank/DDBJ whole genome shotgun (WGS) entry which is preliminary data.</text>
</comment>
<name>A0ABT1P0S0_9GAMM</name>
<sequence length="54" mass="5949">MSTIKRILIAVVCLFAAIACYVFGIPAGGAVFLVLGFLLEGLFWFQLTRRKRAS</sequence>
<dbReference type="EMBL" id="JACASI010000015">
    <property type="protein sequence ID" value="MCQ3829127.1"/>
    <property type="molecule type" value="Genomic_DNA"/>
</dbReference>
<organism evidence="2 3">
    <name type="scientific">Microbulbifer elongatus</name>
    <dbReference type="NCBI Taxonomy" id="86173"/>
    <lineage>
        <taxon>Bacteria</taxon>
        <taxon>Pseudomonadati</taxon>
        <taxon>Pseudomonadota</taxon>
        <taxon>Gammaproteobacteria</taxon>
        <taxon>Cellvibrionales</taxon>
        <taxon>Microbulbiferaceae</taxon>
        <taxon>Microbulbifer</taxon>
    </lineage>
</organism>
<feature type="transmembrane region" description="Helical" evidence="1">
    <location>
        <begin position="30"/>
        <end position="47"/>
    </location>
</feature>
<reference evidence="2" key="1">
    <citation type="thesis" date="2020" institute="Technische Universitat Dresden" country="Dresden, Germany">
        <title>The Agarolytic System of Microbulbifer elongatus PORT2, Isolated from Batu Karas, Pangandaran West Java Indonesia.</title>
        <authorList>
            <person name="Anggraeni S.R."/>
        </authorList>
    </citation>
    <scope>NUCLEOTIDE SEQUENCE</scope>
    <source>
        <strain evidence="2">PORT2</strain>
    </source>
</reference>
<dbReference type="PROSITE" id="PS51257">
    <property type="entry name" value="PROKAR_LIPOPROTEIN"/>
    <property type="match status" value="1"/>
</dbReference>
<protein>
    <recommendedName>
        <fullName evidence="4">Phosphatidate cytidylyltransferase</fullName>
    </recommendedName>
</protein>
<gene>
    <name evidence="2" type="ORF">HXX02_06695</name>
</gene>
<feature type="transmembrane region" description="Helical" evidence="1">
    <location>
        <begin position="7"/>
        <end position="24"/>
    </location>
</feature>
<evidence type="ECO:0000313" key="3">
    <source>
        <dbReference type="Proteomes" id="UP001205566"/>
    </source>
</evidence>
<evidence type="ECO:0000313" key="2">
    <source>
        <dbReference type="EMBL" id="MCQ3829127.1"/>
    </source>
</evidence>
<accession>A0ABT1P0S0</accession>
<evidence type="ECO:0000256" key="1">
    <source>
        <dbReference type="SAM" id="Phobius"/>
    </source>
</evidence>
<keyword evidence="3" id="KW-1185">Reference proteome</keyword>
<keyword evidence="1" id="KW-0472">Membrane</keyword>
<evidence type="ECO:0008006" key="4">
    <source>
        <dbReference type="Google" id="ProtNLM"/>
    </source>
</evidence>
<dbReference type="RefSeq" id="WP_255874026.1">
    <property type="nucleotide sequence ID" value="NZ_JACASI010000015.1"/>
</dbReference>